<dbReference type="RefSeq" id="WP_188767838.1">
    <property type="nucleotide sequence ID" value="NZ_BMKK01000007.1"/>
</dbReference>
<sequence>MEIKVHQYDKQIIAEVISDSLVIANLEDGIDLVGNLYYQGFDKVMIEKDIITEQFFDLKTKLAGEILQKFSNYKIKLAIVGDFSKYESSSLKDFIFESNKHGHIFFVDSKPEAIERFLKYN</sequence>
<reference evidence="2" key="2">
    <citation type="submission" date="2020-09" db="EMBL/GenBank/DDBJ databases">
        <authorList>
            <person name="Sun Q."/>
            <person name="Zhou Y."/>
        </authorList>
    </citation>
    <scope>NUCLEOTIDE SEQUENCE</scope>
    <source>
        <strain evidence="2">CGMCC 1.15958</strain>
    </source>
</reference>
<organism evidence="2 3">
    <name type="scientific">Emticicia aquatilis</name>
    <dbReference type="NCBI Taxonomy" id="1537369"/>
    <lineage>
        <taxon>Bacteria</taxon>
        <taxon>Pseudomonadati</taxon>
        <taxon>Bacteroidota</taxon>
        <taxon>Cytophagia</taxon>
        <taxon>Cytophagales</taxon>
        <taxon>Leadbetterellaceae</taxon>
        <taxon>Emticicia</taxon>
    </lineage>
</organism>
<proteinExistence type="predicted"/>
<protein>
    <recommendedName>
        <fullName evidence="1">DUF4180 domain-containing protein</fullName>
    </recommendedName>
</protein>
<evidence type="ECO:0000259" key="1">
    <source>
        <dbReference type="Pfam" id="PF13788"/>
    </source>
</evidence>
<dbReference type="EMBL" id="BMKK01000007">
    <property type="protein sequence ID" value="GGD68033.1"/>
    <property type="molecule type" value="Genomic_DNA"/>
</dbReference>
<dbReference type="InterPro" id="IPR025438">
    <property type="entry name" value="DUF4180"/>
</dbReference>
<evidence type="ECO:0000313" key="3">
    <source>
        <dbReference type="Proteomes" id="UP000609064"/>
    </source>
</evidence>
<keyword evidence="3" id="KW-1185">Reference proteome</keyword>
<reference evidence="2" key="1">
    <citation type="journal article" date="2014" name="Int. J. Syst. Evol. Microbiol.">
        <title>Complete genome sequence of Corynebacterium casei LMG S-19264T (=DSM 44701T), isolated from a smear-ripened cheese.</title>
        <authorList>
            <consortium name="US DOE Joint Genome Institute (JGI-PGF)"/>
            <person name="Walter F."/>
            <person name="Albersmeier A."/>
            <person name="Kalinowski J."/>
            <person name="Ruckert C."/>
        </authorList>
    </citation>
    <scope>NUCLEOTIDE SEQUENCE</scope>
    <source>
        <strain evidence="2">CGMCC 1.15958</strain>
    </source>
</reference>
<accession>A0A917DUD2</accession>
<comment type="caution">
    <text evidence="2">The sequence shown here is derived from an EMBL/GenBank/DDBJ whole genome shotgun (WGS) entry which is preliminary data.</text>
</comment>
<gene>
    <name evidence="2" type="ORF">GCM10011514_35190</name>
</gene>
<feature type="domain" description="DUF4180" evidence="1">
    <location>
        <begin position="10"/>
        <end position="116"/>
    </location>
</feature>
<dbReference type="Pfam" id="PF13788">
    <property type="entry name" value="DUF4180"/>
    <property type="match status" value="1"/>
</dbReference>
<name>A0A917DUD2_9BACT</name>
<dbReference type="AlphaFoldDB" id="A0A917DUD2"/>
<dbReference type="Proteomes" id="UP000609064">
    <property type="component" value="Unassembled WGS sequence"/>
</dbReference>
<evidence type="ECO:0000313" key="2">
    <source>
        <dbReference type="EMBL" id="GGD68033.1"/>
    </source>
</evidence>